<dbReference type="RefSeq" id="WP_279651018.1">
    <property type="nucleotide sequence ID" value="NZ_CP122539.1"/>
</dbReference>
<evidence type="ECO:0000259" key="7">
    <source>
        <dbReference type="PROSITE" id="PS50905"/>
    </source>
</evidence>
<dbReference type="InterPro" id="IPR001519">
    <property type="entry name" value="Ferritin"/>
</dbReference>
<sequence length="181" mass="20690">MITYKNISKKMETALNEQLTTEAVQAQNYLSYASWAEVNGYQGFSKFLYKHSVEERNHMYKILRYINDRGGRAKIETIAAPAEDPKDIKACIEAVMKHEMDNTAAINKLVSLAQSEGDWASYNFLQWFVKEQIEEEALIKKLVDGYNIIEQSKKSGLDLVTFDLETGTMGQDATIPREKHL</sequence>
<comment type="function">
    <text evidence="6">Iron-storage protein.</text>
</comment>
<dbReference type="Gene3D" id="1.20.1260.10">
    <property type="match status" value="1"/>
</dbReference>
<name>A0ABY8L0Y4_9FLAO</name>
<keyword evidence="3 6" id="KW-0479">Metal-binding</keyword>
<keyword evidence="9" id="KW-1185">Reference proteome</keyword>
<evidence type="ECO:0000256" key="5">
    <source>
        <dbReference type="ARBA" id="ARBA00023004"/>
    </source>
</evidence>
<dbReference type="CDD" id="cd01055">
    <property type="entry name" value="Nonheme_Ferritin"/>
    <property type="match status" value="1"/>
</dbReference>
<dbReference type="EMBL" id="CP122539">
    <property type="protein sequence ID" value="WGH75128.1"/>
    <property type="molecule type" value="Genomic_DNA"/>
</dbReference>
<evidence type="ECO:0000256" key="4">
    <source>
        <dbReference type="ARBA" id="ARBA00023002"/>
    </source>
</evidence>
<dbReference type="SUPFAM" id="SSF47240">
    <property type="entry name" value="Ferritin-like"/>
    <property type="match status" value="1"/>
</dbReference>
<gene>
    <name evidence="8" type="ORF">P8625_13785</name>
</gene>
<dbReference type="InterPro" id="IPR008331">
    <property type="entry name" value="Ferritin_DPS_dom"/>
</dbReference>
<dbReference type="InterPro" id="IPR012347">
    <property type="entry name" value="Ferritin-like"/>
</dbReference>
<reference evidence="8 9" key="1">
    <citation type="submission" date="2023-04" db="EMBL/GenBank/DDBJ databases">
        <title>Tenacibaculum tangerinum sp. nov., isolated from sea tidal flat of South Korea.</title>
        <authorList>
            <person name="Lee S.H."/>
            <person name="Kim J.-J."/>
        </authorList>
    </citation>
    <scope>NUCLEOTIDE SEQUENCE [LARGE SCALE GENOMIC DNA]</scope>
    <source>
        <strain evidence="8 9">GRR-S3-23</strain>
    </source>
</reference>
<dbReference type="EC" id="1.16.3.2" evidence="6"/>
<evidence type="ECO:0000256" key="6">
    <source>
        <dbReference type="RuleBase" id="RU361145"/>
    </source>
</evidence>
<evidence type="ECO:0000313" key="9">
    <source>
        <dbReference type="Proteomes" id="UP001232001"/>
    </source>
</evidence>
<dbReference type="Proteomes" id="UP001232001">
    <property type="component" value="Chromosome"/>
</dbReference>
<keyword evidence="6" id="KW-0963">Cytoplasm</keyword>
<evidence type="ECO:0000256" key="1">
    <source>
        <dbReference type="ARBA" id="ARBA00006950"/>
    </source>
</evidence>
<evidence type="ECO:0000256" key="2">
    <source>
        <dbReference type="ARBA" id="ARBA00022434"/>
    </source>
</evidence>
<proteinExistence type="inferred from homology"/>
<dbReference type="InterPro" id="IPR041719">
    <property type="entry name" value="Ferritin_prok"/>
</dbReference>
<evidence type="ECO:0000313" key="8">
    <source>
        <dbReference type="EMBL" id="WGH75128.1"/>
    </source>
</evidence>
<dbReference type="Pfam" id="PF00210">
    <property type="entry name" value="Ferritin"/>
    <property type="match status" value="1"/>
</dbReference>
<evidence type="ECO:0000256" key="3">
    <source>
        <dbReference type="ARBA" id="ARBA00022723"/>
    </source>
</evidence>
<feature type="domain" description="Ferritin-like diiron" evidence="7">
    <location>
        <begin position="5"/>
        <end position="150"/>
    </location>
</feature>
<comment type="similarity">
    <text evidence="1 6">Belongs to the ferritin family. Prokaryotic subfamily.</text>
</comment>
<comment type="subcellular location">
    <subcellularLocation>
        <location evidence="6">Cytoplasm</location>
    </subcellularLocation>
</comment>
<accession>A0ABY8L0Y4</accession>
<dbReference type="PANTHER" id="PTHR11431:SF127">
    <property type="entry name" value="BACTERIAL NON-HEME FERRITIN"/>
    <property type="match status" value="1"/>
</dbReference>
<keyword evidence="4" id="KW-0560">Oxidoreductase</keyword>
<dbReference type="PROSITE" id="PS50905">
    <property type="entry name" value="FERRITIN_LIKE"/>
    <property type="match status" value="1"/>
</dbReference>
<keyword evidence="5 6" id="KW-0408">Iron</keyword>
<organism evidence="8 9">
    <name type="scientific">Tenacibaculum tangerinum</name>
    <dbReference type="NCBI Taxonomy" id="3038772"/>
    <lineage>
        <taxon>Bacteria</taxon>
        <taxon>Pseudomonadati</taxon>
        <taxon>Bacteroidota</taxon>
        <taxon>Flavobacteriia</taxon>
        <taxon>Flavobacteriales</taxon>
        <taxon>Flavobacteriaceae</taxon>
        <taxon>Tenacibaculum</taxon>
    </lineage>
</organism>
<dbReference type="InterPro" id="IPR009040">
    <property type="entry name" value="Ferritin-like_diiron"/>
</dbReference>
<protein>
    <recommendedName>
        <fullName evidence="6">Ferritin</fullName>
        <ecNumber evidence="6">1.16.3.2</ecNumber>
    </recommendedName>
</protein>
<keyword evidence="2 6" id="KW-0409">Iron storage</keyword>
<dbReference type="PANTHER" id="PTHR11431">
    <property type="entry name" value="FERRITIN"/>
    <property type="match status" value="1"/>
</dbReference>
<dbReference type="InterPro" id="IPR009078">
    <property type="entry name" value="Ferritin-like_SF"/>
</dbReference>
<comment type="catalytic activity">
    <reaction evidence="6">
        <text>4 Fe(2+) + O2 + 6 H2O = 4 iron(III) oxide-hydroxide + 12 H(+)</text>
        <dbReference type="Rhea" id="RHEA:11972"/>
        <dbReference type="ChEBI" id="CHEBI:15377"/>
        <dbReference type="ChEBI" id="CHEBI:15378"/>
        <dbReference type="ChEBI" id="CHEBI:15379"/>
        <dbReference type="ChEBI" id="CHEBI:29033"/>
        <dbReference type="ChEBI" id="CHEBI:78619"/>
        <dbReference type="EC" id="1.16.3.2"/>
    </reaction>
</comment>